<keyword evidence="5" id="KW-0804">Transcription</keyword>
<evidence type="ECO:0000256" key="6">
    <source>
        <dbReference type="ARBA" id="ARBA00023242"/>
    </source>
</evidence>
<feature type="region of interest" description="Disordered" evidence="7">
    <location>
        <begin position="62"/>
        <end position="86"/>
    </location>
</feature>
<feature type="domain" description="WRKY" evidence="8">
    <location>
        <begin position="285"/>
        <end position="349"/>
    </location>
</feature>
<keyword evidence="3" id="KW-0805">Transcription regulation</keyword>
<comment type="caution">
    <text evidence="9">The sequence shown here is derived from an EMBL/GenBank/DDBJ whole genome shotgun (WGS) entry which is preliminary data.</text>
</comment>
<evidence type="ECO:0000313" key="10">
    <source>
        <dbReference type="Proteomes" id="UP000701853"/>
    </source>
</evidence>
<keyword evidence="10" id="KW-1185">Reference proteome</keyword>
<name>A0A8J6CWH9_9ROSI</name>
<dbReference type="PROSITE" id="PS50811">
    <property type="entry name" value="WRKY"/>
    <property type="match status" value="2"/>
</dbReference>
<keyword evidence="4" id="KW-0238">DNA-binding</keyword>
<dbReference type="GO" id="GO:0005634">
    <property type="term" value="C:nucleus"/>
    <property type="evidence" value="ECO:0007669"/>
    <property type="project" value="UniProtKB-SubCell"/>
</dbReference>
<reference evidence="9 10" key="1">
    <citation type="journal article" date="2021" name="bioRxiv">
        <title>The Gossypium anomalum genome as a resource for cotton improvement and evolutionary analysis of hybrid incompatibility.</title>
        <authorList>
            <person name="Grover C.E."/>
            <person name="Yuan D."/>
            <person name="Arick M.A."/>
            <person name="Miller E.R."/>
            <person name="Hu G."/>
            <person name="Peterson D.G."/>
            <person name="Wendel J.F."/>
            <person name="Udall J.A."/>
        </authorList>
    </citation>
    <scope>NUCLEOTIDE SEQUENCE [LARGE SCALE GENOMIC DNA]</scope>
    <source>
        <strain evidence="9">JFW-Udall</strain>
        <tissue evidence="9">Leaf</tissue>
    </source>
</reference>
<dbReference type="GO" id="GO:0003700">
    <property type="term" value="F:DNA-binding transcription factor activity"/>
    <property type="evidence" value="ECO:0007669"/>
    <property type="project" value="InterPro"/>
</dbReference>
<evidence type="ECO:0000256" key="5">
    <source>
        <dbReference type="ARBA" id="ARBA00023163"/>
    </source>
</evidence>
<comment type="subcellular location">
    <subcellularLocation>
        <location evidence="1">Nucleus</location>
    </subcellularLocation>
</comment>
<dbReference type="Pfam" id="PF03106">
    <property type="entry name" value="WRKY"/>
    <property type="match status" value="2"/>
</dbReference>
<dbReference type="GO" id="GO:0043565">
    <property type="term" value="F:sequence-specific DNA binding"/>
    <property type="evidence" value="ECO:0007669"/>
    <property type="project" value="InterPro"/>
</dbReference>
<accession>A0A8J6CWH9</accession>
<feature type="compositionally biased region" description="Polar residues" evidence="7">
    <location>
        <begin position="246"/>
        <end position="267"/>
    </location>
</feature>
<feature type="region of interest" description="Disordered" evidence="7">
    <location>
        <begin position="240"/>
        <end position="268"/>
    </location>
</feature>
<evidence type="ECO:0000256" key="2">
    <source>
        <dbReference type="ARBA" id="ARBA00022737"/>
    </source>
</evidence>
<feature type="domain" description="WRKY" evidence="8">
    <location>
        <begin position="465"/>
        <end position="530"/>
    </location>
</feature>
<dbReference type="PANTHER" id="PTHR31221:SF141">
    <property type="entry name" value="WRKY PROTEIN"/>
    <property type="match status" value="1"/>
</dbReference>
<dbReference type="FunFam" id="2.20.25.80:FF:000006">
    <property type="entry name" value="WRKY transcription factor"/>
    <property type="match status" value="1"/>
</dbReference>
<dbReference type="AlphaFoldDB" id="A0A8J6CWH9"/>
<dbReference type="Proteomes" id="UP000701853">
    <property type="component" value="Chromosome 9"/>
</dbReference>
<evidence type="ECO:0000256" key="4">
    <source>
        <dbReference type="ARBA" id="ARBA00023125"/>
    </source>
</evidence>
<keyword evidence="2" id="KW-0677">Repeat</keyword>
<dbReference type="OrthoDB" id="2021103at2759"/>
<protein>
    <recommendedName>
        <fullName evidence="8">WRKY domain-containing protein</fullName>
    </recommendedName>
</protein>
<dbReference type="PANTHER" id="PTHR31221">
    <property type="entry name" value="WRKY TRANSCRIPTION FACTOR PROTEIN 1-RELATED"/>
    <property type="match status" value="1"/>
</dbReference>
<dbReference type="SMART" id="SM00774">
    <property type="entry name" value="WRKY"/>
    <property type="match status" value="2"/>
</dbReference>
<feature type="region of interest" description="Disordered" evidence="7">
    <location>
        <begin position="400"/>
        <end position="423"/>
    </location>
</feature>
<keyword evidence="6" id="KW-0539">Nucleus</keyword>
<evidence type="ECO:0000256" key="1">
    <source>
        <dbReference type="ARBA" id="ARBA00004123"/>
    </source>
</evidence>
<dbReference type="SUPFAM" id="SSF118290">
    <property type="entry name" value="WRKY DNA-binding domain"/>
    <property type="match status" value="2"/>
</dbReference>
<feature type="region of interest" description="Disordered" evidence="7">
    <location>
        <begin position="20"/>
        <end position="39"/>
    </location>
</feature>
<sequence length="585" mass="64747">MSFSILLFRLSLKDEDNTKLSEEPTNLYNNNNNNNNNNKEEKYDLDIYKVKNRWKRKKIEGKTMAAEQGKRSKLSAPTYPTITLPPRPPIDGLFQSGSGLSPGPMTLVSAFFSDPDSTNRSFSQLLAGAMASPGAKLPYNPMDDSFMEVGFENGGEKNSGFKQNRPLNLGVGNSPWFTVPSGLSPSGLLNSPGLFCLSPQSPFGISHQQALAQVTAQAALVQSHVHAQPEYQTLSAAASLEPSIPPSSANPEETSQQMLSSDPQSSAMEYLEASQFDKKSQPCVAVNKPAEDGYNWRKYGQKQIKGCEYPRSYYKCTHPSCPVKKIVERSAEGLITEIIYKSTHNHEKPPPNKQPKGGSDGNTNSQGNPELGSLVVAGNLNNLSEGKNHESTQAVELPGFSDCEEGCDEESREEKDDDEPNPKRRQLFNLRVFRFFGCRNSTGEAAVVLSHKTVTDAKIIVQTRSEVDLLDDGYRWRKYGQKVVKGNPHPRSYYKCTSAGCNVRKHVERASSDPKAVITTYEGKHNHDVPVARNSSHNTVNNNLPQPKQQHDAVAEKHSLLQEIDFRKNVQGPAVLRLKEEQIRV</sequence>
<feature type="compositionally biased region" description="Acidic residues" evidence="7">
    <location>
        <begin position="402"/>
        <end position="419"/>
    </location>
</feature>
<dbReference type="InterPro" id="IPR003657">
    <property type="entry name" value="WRKY_dom"/>
</dbReference>
<organism evidence="9 10">
    <name type="scientific">Gossypium anomalum</name>
    <dbReference type="NCBI Taxonomy" id="47600"/>
    <lineage>
        <taxon>Eukaryota</taxon>
        <taxon>Viridiplantae</taxon>
        <taxon>Streptophyta</taxon>
        <taxon>Embryophyta</taxon>
        <taxon>Tracheophyta</taxon>
        <taxon>Spermatophyta</taxon>
        <taxon>Magnoliopsida</taxon>
        <taxon>eudicotyledons</taxon>
        <taxon>Gunneridae</taxon>
        <taxon>Pentapetalae</taxon>
        <taxon>rosids</taxon>
        <taxon>malvids</taxon>
        <taxon>Malvales</taxon>
        <taxon>Malvaceae</taxon>
        <taxon>Malvoideae</taxon>
        <taxon>Gossypium</taxon>
    </lineage>
</organism>
<dbReference type="Gene3D" id="2.20.25.80">
    <property type="entry name" value="WRKY domain"/>
    <property type="match status" value="2"/>
</dbReference>
<dbReference type="InterPro" id="IPR036576">
    <property type="entry name" value="WRKY_dom_sf"/>
</dbReference>
<dbReference type="EMBL" id="JAHUZN010000009">
    <property type="protein sequence ID" value="KAG8482558.1"/>
    <property type="molecule type" value="Genomic_DNA"/>
</dbReference>
<evidence type="ECO:0000313" key="9">
    <source>
        <dbReference type="EMBL" id="KAG8482558.1"/>
    </source>
</evidence>
<proteinExistence type="predicted"/>
<evidence type="ECO:0000256" key="3">
    <source>
        <dbReference type="ARBA" id="ARBA00023015"/>
    </source>
</evidence>
<feature type="region of interest" description="Disordered" evidence="7">
    <location>
        <begin position="341"/>
        <end position="373"/>
    </location>
</feature>
<dbReference type="FunFam" id="2.20.25.80:FF:000001">
    <property type="entry name" value="WRKY transcription factor 33"/>
    <property type="match status" value="1"/>
</dbReference>
<evidence type="ECO:0000256" key="7">
    <source>
        <dbReference type="SAM" id="MobiDB-lite"/>
    </source>
</evidence>
<gene>
    <name evidence="9" type="ORF">CXB51_024319</name>
</gene>
<dbReference type="InterPro" id="IPR044810">
    <property type="entry name" value="WRKY_plant"/>
</dbReference>
<evidence type="ECO:0000259" key="8">
    <source>
        <dbReference type="PROSITE" id="PS50811"/>
    </source>
</evidence>